<dbReference type="GO" id="GO:0061343">
    <property type="term" value="P:cell adhesion involved in heart morphogenesis"/>
    <property type="evidence" value="ECO:0007669"/>
    <property type="project" value="TreeGrafter"/>
</dbReference>
<gene>
    <name evidence="1" type="ORF">AV530_010538</name>
</gene>
<keyword evidence="2" id="KW-1185">Reference proteome</keyword>
<name>A0A1V4KFB9_PATFA</name>
<dbReference type="EMBL" id="LSYS01003385">
    <property type="protein sequence ID" value="OPJ83128.1"/>
    <property type="molecule type" value="Genomic_DNA"/>
</dbReference>
<accession>A0A1V4KFB9</accession>
<evidence type="ECO:0000313" key="1">
    <source>
        <dbReference type="EMBL" id="OPJ83128.1"/>
    </source>
</evidence>
<dbReference type="AlphaFoldDB" id="A0A1V4KFB9"/>
<dbReference type="GO" id="GO:0031012">
    <property type="term" value="C:extracellular matrix"/>
    <property type="evidence" value="ECO:0007669"/>
    <property type="project" value="TreeGrafter"/>
</dbReference>
<comment type="caution">
    <text evidence="1">The sequence shown here is derived from an EMBL/GenBank/DDBJ whole genome shotgun (WGS) entry which is preliminary data.</text>
</comment>
<reference evidence="1 2" key="1">
    <citation type="submission" date="2016-02" db="EMBL/GenBank/DDBJ databases">
        <title>Band-tailed pigeon sequencing and assembly.</title>
        <authorList>
            <person name="Soares A.E."/>
            <person name="Novak B.J."/>
            <person name="Rice E.S."/>
            <person name="O'Connell B."/>
            <person name="Chang D."/>
            <person name="Weber S."/>
            <person name="Shapiro B."/>
        </authorList>
    </citation>
    <scope>NUCLEOTIDE SEQUENCE [LARGE SCALE GENOMIC DNA]</scope>
    <source>
        <strain evidence="1">BTP2013</strain>
        <tissue evidence="1">Blood</tissue>
    </source>
</reference>
<evidence type="ECO:0008006" key="3">
    <source>
        <dbReference type="Google" id="ProtNLM"/>
    </source>
</evidence>
<organism evidence="1 2">
    <name type="scientific">Patagioenas fasciata monilis</name>
    <dbReference type="NCBI Taxonomy" id="372326"/>
    <lineage>
        <taxon>Eukaryota</taxon>
        <taxon>Metazoa</taxon>
        <taxon>Chordata</taxon>
        <taxon>Craniata</taxon>
        <taxon>Vertebrata</taxon>
        <taxon>Euteleostomi</taxon>
        <taxon>Archelosauria</taxon>
        <taxon>Archosauria</taxon>
        <taxon>Dinosauria</taxon>
        <taxon>Saurischia</taxon>
        <taxon>Theropoda</taxon>
        <taxon>Coelurosauria</taxon>
        <taxon>Aves</taxon>
        <taxon>Neognathae</taxon>
        <taxon>Neoaves</taxon>
        <taxon>Columbimorphae</taxon>
        <taxon>Columbiformes</taxon>
        <taxon>Columbidae</taxon>
        <taxon>Patagioenas</taxon>
    </lineage>
</organism>
<protein>
    <recommendedName>
        <fullName evidence="3">Rna-directed dna polymerase from mobile element jockey-like</fullName>
    </recommendedName>
</protein>
<dbReference type="PANTHER" id="PTHR33395">
    <property type="entry name" value="TRANSCRIPTASE, PUTATIVE-RELATED-RELATED"/>
    <property type="match status" value="1"/>
</dbReference>
<sequence>MEEFALVDEDWIKDQFSNLDIHKTMGPDGMNSQVFKELAEVIARPLSIISDKSWETGEVPEDWRKANVTPVFKKVKKEDRGDYRPGKDVERW</sequence>
<proteinExistence type="predicted"/>
<dbReference type="PANTHER" id="PTHR33395:SF22">
    <property type="entry name" value="REVERSE TRANSCRIPTASE DOMAIN-CONTAINING PROTEIN"/>
    <property type="match status" value="1"/>
</dbReference>
<dbReference type="Proteomes" id="UP000190648">
    <property type="component" value="Unassembled WGS sequence"/>
</dbReference>
<dbReference type="OrthoDB" id="10067229at2759"/>
<evidence type="ECO:0000313" key="2">
    <source>
        <dbReference type="Proteomes" id="UP000190648"/>
    </source>
</evidence>
<dbReference type="GO" id="GO:0007508">
    <property type="term" value="P:larval heart development"/>
    <property type="evidence" value="ECO:0007669"/>
    <property type="project" value="TreeGrafter"/>
</dbReference>